<dbReference type="Pfam" id="PF13873">
    <property type="entry name" value="Myb_DNA-bind_5"/>
    <property type="match status" value="1"/>
</dbReference>
<evidence type="ECO:0000256" key="1">
    <source>
        <dbReference type="SAM" id="MobiDB-lite"/>
    </source>
</evidence>
<organism evidence="3 4">
    <name type="scientific">Lymnaea stagnalis</name>
    <name type="common">Great pond snail</name>
    <name type="synonym">Helix stagnalis</name>
    <dbReference type="NCBI Taxonomy" id="6523"/>
    <lineage>
        <taxon>Eukaryota</taxon>
        <taxon>Metazoa</taxon>
        <taxon>Spiralia</taxon>
        <taxon>Lophotrochozoa</taxon>
        <taxon>Mollusca</taxon>
        <taxon>Gastropoda</taxon>
        <taxon>Heterobranchia</taxon>
        <taxon>Euthyneura</taxon>
        <taxon>Panpulmonata</taxon>
        <taxon>Hygrophila</taxon>
        <taxon>Lymnaeoidea</taxon>
        <taxon>Lymnaeidae</taxon>
        <taxon>Lymnaea</taxon>
    </lineage>
</organism>
<accession>A0AAV2HLU5</accession>
<feature type="non-terminal residue" evidence="3">
    <location>
        <position position="1"/>
    </location>
</feature>
<feature type="domain" description="Myb-like" evidence="2">
    <location>
        <begin position="16"/>
        <end position="85"/>
    </location>
</feature>
<dbReference type="AlphaFoldDB" id="A0AAV2HLU5"/>
<dbReference type="PANTHER" id="PTHR23098">
    <property type="entry name" value="AGAP001331-PA-RELATED"/>
    <property type="match status" value="1"/>
</dbReference>
<dbReference type="GO" id="GO:0005634">
    <property type="term" value="C:nucleus"/>
    <property type="evidence" value="ECO:0007669"/>
    <property type="project" value="TreeGrafter"/>
</dbReference>
<comment type="caution">
    <text evidence="3">The sequence shown here is derived from an EMBL/GenBank/DDBJ whole genome shotgun (WGS) entry which is preliminary data.</text>
</comment>
<dbReference type="InterPro" id="IPR028002">
    <property type="entry name" value="Myb_DNA-bind_5"/>
</dbReference>
<feature type="non-terminal residue" evidence="3">
    <location>
        <position position="337"/>
    </location>
</feature>
<protein>
    <recommendedName>
        <fullName evidence="2">Myb-like domain-containing protein</fullName>
    </recommendedName>
</protein>
<evidence type="ECO:0000259" key="2">
    <source>
        <dbReference type="PROSITE" id="PS50090"/>
    </source>
</evidence>
<evidence type="ECO:0000313" key="3">
    <source>
        <dbReference type="EMBL" id="CAL1534832.1"/>
    </source>
</evidence>
<feature type="compositionally biased region" description="Basic and acidic residues" evidence="1">
    <location>
        <begin position="216"/>
        <end position="225"/>
    </location>
</feature>
<sequence length="337" mass="38242">QGPQTDCQLSLAAMQRRRIRKPNYTHQETMILLEQLDLYKNVIFGGGTINQRATVWTTITDAVNSLPNSAGRTRKELQHRWKDLSHRMRLLEKKFEESNSKDGANVSPYYELVMKILHGKTELFNFSVNSPHGSLHSPTGLPVQPDDGHTDWTPSSEIDIKPDKNLLNAMLQSPPRPVGNGCILAAHTVTKQTKSVKSKVKNGFPEKQRNIYEEEVISPDKDTSLSHEQILPKNKTKYSPKKSNNRFSHRKTPEPLVKNCDLSPENYNSLQHPVSVASHEVATTSLLSAVSQSPCPYRSLSMRLDPYTQEVLQMDQVDSDSGTEDEHFHHRKWTNLE</sequence>
<gene>
    <name evidence="3" type="ORF">GSLYS_00008792001</name>
</gene>
<dbReference type="PANTHER" id="PTHR23098:SF16">
    <property type="entry name" value="REGULATORY PROTEIN ZESTE"/>
    <property type="match status" value="1"/>
</dbReference>
<dbReference type="InterPro" id="IPR001005">
    <property type="entry name" value="SANT/Myb"/>
</dbReference>
<name>A0AAV2HLU5_LYMST</name>
<feature type="region of interest" description="Disordered" evidence="1">
    <location>
        <begin position="216"/>
        <end position="255"/>
    </location>
</feature>
<proteinExistence type="predicted"/>
<reference evidence="3 4" key="1">
    <citation type="submission" date="2024-04" db="EMBL/GenBank/DDBJ databases">
        <authorList>
            <consortium name="Genoscope - CEA"/>
            <person name="William W."/>
        </authorList>
    </citation>
    <scope>NUCLEOTIDE SEQUENCE [LARGE SCALE GENOMIC DNA]</scope>
</reference>
<dbReference type="Proteomes" id="UP001497497">
    <property type="component" value="Unassembled WGS sequence"/>
</dbReference>
<evidence type="ECO:0000313" key="4">
    <source>
        <dbReference type="Proteomes" id="UP001497497"/>
    </source>
</evidence>
<feature type="compositionally biased region" description="Basic residues" evidence="1">
    <location>
        <begin position="234"/>
        <end position="250"/>
    </location>
</feature>
<dbReference type="PROSITE" id="PS50090">
    <property type="entry name" value="MYB_LIKE"/>
    <property type="match status" value="1"/>
</dbReference>
<dbReference type="EMBL" id="CAXITT010000183">
    <property type="protein sequence ID" value="CAL1534832.1"/>
    <property type="molecule type" value="Genomic_DNA"/>
</dbReference>
<feature type="region of interest" description="Disordered" evidence="1">
    <location>
        <begin position="317"/>
        <end position="337"/>
    </location>
</feature>
<keyword evidence="4" id="KW-1185">Reference proteome</keyword>